<evidence type="ECO:0000313" key="2">
    <source>
        <dbReference type="Proteomes" id="UP000727407"/>
    </source>
</evidence>
<accession>A0A8J4TSY4</accession>
<organism evidence="1 2">
    <name type="scientific">Clarias magur</name>
    <name type="common">Asian catfish</name>
    <name type="synonym">Macropteronotus magur</name>
    <dbReference type="NCBI Taxonomy" id="1594786"/>
    <lineage>
        <taxon>Eukaryota</taxon>
        <taxon>Metazoa</taxon>
        <taxon>Chordata</taxon>
        <taxon>Craniata</taxon>
        <taxon>Vertebrata</taxon>
        <taxon>Euteleostomi</taxon>
        <taxon>Actinopterygii</taxon>
        <taxon>Neopterygii</taxon>
        <taxon>Teleostei</taxon>
        <taxon>Ostariophysi</taxon>
        <taxon>Siluriformes</taxon>
        <taxon>Clariidae</taxon>
        <taxon>Clarias</taxon>
    </lineage>
</organism>
<keyword evidence="2" id="KW-1185">Reference proteome</keyword>
<protein>
    <submittedName>
        <fullName evidence="1">Coiled-coil domain-containing protein</fullName>
    </submittedName>
</protein>
<dbReference type="AlphaFoldDB" id="A0A8J4TSY4"/>
<comment type="caution">
    <text evidence="1">The sequence shown here is derived from an EMBL/GenBank/DDBJ whole genome shotgun (WGS) entry which is preliminary data.</text>
</comment>
<gene>
    <name evidence="1" type="primary">Ccdc159</name>
    <name evidence="1" type="ORF">DAT39_013640</name>
</gene>
<dbReference type="EMBL" id="QNUK01000269">
    <property type="protein sequence ID" value="KAF5896644.1"/>
    <property type="molecule type" value="Genomic_DNA"/>
</dbReference>
<reference evidence="1" key="1">
    <citation type="submission" date="2020-07" db="EMBL/GenBank/DDBJ databases">
        <title>Clarias magur genome sequencing, assembly and annotation.</title>
        <authorList>
            <person name="Kushwaha B."/>
            <person name="Kumar R."/>
            <person name="Das P."/>
            <person name="Joshi C.G."/>
            <person name="Kumar D."/>
            <person name="Nagpure N.S."/>
            <person name="Pandey M."/>
            <person name="Agarwal S."/>
            <person name="Srivastava S."/>
            <person name="Singh M."/>
            <person name="Sahoo L."/>
            <person name="Jayasankar P."/>
            <person name="Meher P.K."/>
            <person name="Koringa P.G."/>
            <person name="Iquebal M.A."/>
            <person name="Das S.P."/>
            <person name="Bit A."/>
            <person name="Patnaik S."/>
            <person name="Patel N."/>
            <person name="Shah T.M."/>
            <person name="Hinsu A."/>
            <person name="Jena J.K."/>
        </authorList>
    </citation>
    <scope>NUCLEOTIDE SEQUENCE</scope>
    <source>
        <strain evidence="1">CIFAMagur01</strain>
        <tissue evidence="1">Testis</tissue>
    </source>
</reference>
<name>A0A8J4TSY4_CLAMG</name>
<evidence type="ECO:0000313" key="1">
    <source>
        <dbReference type="EMBL" id="KAF5896644.1"/>
    </source>
</evidence>
<dbReference type="Proteomes" id="UP000727407">
    <property type="component" value="Unassembled WGS sequence"/>
</dbReference>
<proteinExistence type="predicted"/>
<sequence length="128" mass="14192">MVNLLASCSPFRGTATAFNRHAPLTPLTPTRVSDATAGVVFLVLSCYPILSNVHSDAHTILPSEDPQPWEDIPCQALPSTRLHQVTQTVLNRHHCAETLHLHPAAALWEHEHAEYLELPREPLGLNLR</sequence>